<feature type="transmembrane region" description="Helical" evidence="1">
    <location>
        <begin position="6"/>
        <end position="22"/>
    </location>
</feature>
<gene>
    <name evidence="2" type="ORF">GTP27_10020</name>
</gene>
<dbReference type="RefSeq" id="WP_161039034.1">
    <property type="nucleotide sequence ID" value="NZ_WWCM01000005.1"/>
</dbReference>
<evidence type="ECO:0000313" key="3">
    <source>
        <dbReference type="Proteomes" id="UP000478090"/>
    </source>
</evidence>
<reference evidence="2 3" key="1">
    <citation type="submission" date="2019-12" db="EMBL/GenBank/DDBJ databases">
        <title>Novel species isolated from a subtropical stream in China.</title>
        <authorList>
            <person name="Lu H."/>
        </authorList>
    </citation>
    <scope>NUCLEOTIDE SEQUENCE [LARGE SCALE GENOMIC DNA]</scope>
    <source>
        <strain evidence="2 3">CY13W</strain>
    </source>
</reference>
<evidence type="ECO:0000256" key="1">
    <source>
        <dbReference type="SAM" id="Phobius"/>
    </source>
</evidence>
<keyword evidence="1" id="KW-0472">Membrane</keyword>
<keyword evidence="1" id="KW-0812">Transmembrane</keyword>
<dbReference type="EMBL" id="WWCM01000005">
    <property type="protein sequence ID" value="MYM39666.1"/>
    <property type="molecule type" value="Genomic_DNA"/>
</dbReference>
<keyword evidence="1" id="KW-1133">Transmembrane helix</keyword>
<accession>A0ABW9VJ87</accession>
<dbReference type="Proteomes" id="UP000478090">
    <property type="component" value="Unassembled WGS sequence"/>
</dbReference>
<comment type="caution">
    <text evidence="2">The sequence shown here is derived from an EMBL/GenBank/DDBJ whole genome shotgun (WGS) entry which is preliminary data.</text>
</comment>
<evidence type="ECO:0000313" key="2">
    <source>
        <dbReference type="EMBL" id="MYM39666.1"/>
    </source>
</evidence>
<sequence>MKDDLLIMGGIALAILGVLWYVKKSATDALDNIVKGTNDAIFGEGQNIDSVIPLYNKELKQRPADYDPGSIYDGAIF</sequence>
<proteinExistence type="predicted"/>
<name>A0ABW9VJ87_9BURK</name>
<organism evidence="2 3">
    <name type="scientific">Duganella qianjiadongensis</name>
    <dbReference type="NCBI Taxonomy" id="2692176"/>
    <lineage>
        <taxon>Bacteria</taxon>
        <taxon>Pseudomonadati</taxon>
        <taxon>Pseudomonadota</taxon>
        <taxon>Betaproteobacteria</taxon>
        <taxon>Burkholderiales</taxon>
        <taxon>Oxalobacteraceae</taxon>
        <taxon>Telluria group</taxon>
        <taxon>Duganella</taxon>
    </lineage>
</organism>
<protein>
    <submittedName>
        <fullName evidence="2">Uncharacterized protein</fullName>
    </submittedName>
</protein>
<keyword evidence="3" id="KW-1185">Reference proteome</keyword>